<dbReference type="OrthoDB" id="826619at2"/>
<dbReference type="PANTHER" id="PTHR37833:SF1">
    <property type="entry name" value="SIGNAL PEPTIDE PROTEIN"/>
    <property type="match status" value="1"/>
</dbReference>
<dbReference type="RefSeq" id="WP_116846456.1">
    <property type="nucleotide sequence ID" value="NZ_QTJU01000002.1"/>
</dbReference>
<name>A0A3E1NKL3_9BACT</name>
<proteinExistence type="predicted"/>
<dbReference type="Proteomes" id="UP000261284">
    <property type="component" value="Unassembled WGS sequence"/>
</dbReference>
<accession>A0A3E1NKL3</accession>
<sequence>MKRIFATAIVIACLVACRDRHNPYENKLNLRPSYLAQVDVEHYTTIQWYDTVQNFGTLKEGDSVRVKFRFKNTGKRPLFLSNIRSSCGCTVPSFPEKPIFSGEEDTLVATFNSEGHPGAARKGITITSNTNNGTVHVLYLVGNVIPRPTAPAIPKP</sequence>
<gene>
    <name evidence="1" type="ORF">DXN05_06570</name>
</gene>
<dbReference type="AlphaFoldDB" id="A0A3E1NKL3"/>
<dbReference type="Pfam" id="PF07610">
    <property type="entry name" value="DUF1573"/>
    <property type="match status" value="1"/>
</dbReference>
<dbReference type="Gene3D" id="2.60.40.10">
    <property type="entry name" value="Immunoglobulins"/>
    <property type="match status" value="1"/>
</dbReference>
<evidence type="ECO:0000313" key="1">
    <source>
        <dbReference type="EMBL" id="RFM28466.1"/>
    </source>
</evidence>
<keyword evidence="2" id="KW-1185">Reference proteome</keyword>
<comment type="caution">
    <text evidence="1">The sequence shown here is derived from an EMBL/GenBank/DDBJ whole genome shotgun (WGS) entry which is preliminary data.</text>
</comment>
<reference evidence="1 2" key="1">
    <citation type="submission" date="2018-08" db="EMBL/GenBank/DDBJ databases">
        <title>Chitinophagaceae sp. K23C18032701, a novel bacterium isolated from forest soil.</title>
        <authorList>
            <person name="Wang C."/>
        </authorList>
    </citation>
    <scope>NUCLEOTIDE SEQUENCE [LARGE SCALE GENOMIC DNA]</scope>
    <source>
        <strain evidence="1 2">K23C18032701</strain>
    </source>
</reference>
<evidence type="ECO:0000313" key="2">
    <source>
        <dbReference type="Proteomes" id="UP000261284"/>
    </source>
</evidence>
<dbReference type="InterPro" id="IPR013783">
    <property type="entry name" value="Ig-like_fold"/>
</dbReference>
<dbReference type="PANTHER" id="PTHR37833">
    <property type="entry name" value="LIPOPROTEIN-RELATED"/>
    <property type="match status" value="1"/>
</dbReference>
<dbReference type="EMBL" id="QTJU01000002">
    <property type="protein sequence ID" value="RFM28466.1"/>
    <property type="molecule type" value="Genomic_DNA"/>
</dbReference>
<dbReference type="InterPro" id="IPR011467">
    <property type="entry name" value="DUF1573"/>
</dbReference>
<protein>
    <submittedName>
        <fullName evidence="1">DUF1573 domain-containing protein</fullName>
    </submittedName>
</protein>
<organism evidence="1 2">
    <name type="scientific">Deminuibacter soli</name>
    <dbReference type="NCBI Taxonomy" id="2291815"/>
    <lineage>
        <taxon>Bacteria</taxon>
        <taxon>Pseudomonadati</taxon>
        <taxon>Bacteroidota</taxon>
        <taxon>Chitinophagia</taxon>
        <taxon>Chitinophagales</taxon>
        <taxon>Chitinophagaceae</taxon>
        <taxon>Deminuibacter</taxon>
    </lineage>
</organism>